<evidence type="ECO:0008006" key="4">
    <source>
        <dbReference type="Google" id="ProtNLM"/>
    </source>
</evidence>
<dbReference type="STRING" id="258515.SAMN05192585_12317"/>
<organism evidence="2 3">
    <name type="scientific">Acetanaerobacterium elongatum</name>
    <dbReference type="NCBI Taxonomy" id="258515"/>
    <lineage>
        <taxon>Bacteria</taxon>
        <taxon>Bacillati</taxon>
        <taxon>Bacillota</taxon>
        <taxon>Clostridia</taxon>
        <taxon>Eubacteriales</taxon>
        <taxon>Oscillospiraceae</taxon>
        <taxon>Acetanaerobacterium</taxon>
    </lineage>
</organism>
<evidence type="ECO:0000256" key="1">
    <source>
        <dbReference type="SAM" id="MobiDB-lite"/>
    </source>
</evidence>
<name>A0A1H0CFX0_9FIRM</name>
<feature type="compositionally biased region" description="Polar residues" evidence="1">
    <location>
        <begin position="84"/>
        <end position="95"/>
    </location>
</feature>
<dbReference type="RefSeq" id="WP_092641099.1">
    <property type="nucleotide sequence ID" value="NZ_FNID01000023.1"/>
</dbReference>
<protein>
    <recommendedName>
        <fullName evidence="4">DUF2992 family protein</fullName>
    </recommendedName>
</protein>
<gene>
    <name evidence="2" type="ORF">SAMN05192585_12317</name>
</gene>
<evidence type="ECO:0000313" key="3">
    <source>
        <dbReference type="Proteomes" id="UP000199182"/>
    </source>
</evidence>
<dbReference type="Proteomes" id="UP000199182">
    <property type="component" value="Unassembled WGS sequence"/>
</dbReference>
<feature type="compositionally biased region" description="Basic residues" evidence="1">
    <location>
        <begin position="129"/>
        <end position="139"/>
    </location>
</feature>
<dbReference type="AlphaFoldDB" id="A0A1H0CFX0"/>
<dbReference type="OrthoDB" id="4570726at2"/>
<feature type="compositionally biased region" description="Basic and acidic residues" evidence="1">
    <location>
        <begin position="102"/>
        <end position="123"/>
    </location>
</feature>
<accession>A0A1H0CFX0</accession>
<dbReference type="InterPro" id="IPR016787">
    <property type="entry name" value="UCP021328"/>
</dbReference>
<evidence type="ECO:0000313" key="2">
    <source>
        <dbReference type="EMBL" id="SDN56752.1"/>
    </source>
</evidence>
<sequence length="139" mass="16322">MGTVLTRLTVFFEDPFWVGVYEREESGRYEACKITFGAEPKDYEVYAFMLKNFTRLQFSPSIAAADTFGKAVNPKRLQREIKNTLQQSGVGTKAQQALKLMQEQDKLERKTRSRDQREEEKALRFSQKQQKRKEKHRGH</sequence>
<reference evidence="2 3" key="1">
    <citation type="submission" date="2016-10" db="EMBL/GenBank/DDBJ databases">
        <authorList>
            <person name="de Groot N.N."/>
        </authorList>
    </citation>
    <scope>NUCLEOTIDE SEQUENCE [LARGE SCALE GENOMIC DNA]</scope>
    <source>
        <strain evidence="2 3">CGMCC 1.5012</strain>
    </source>
</reference>
<dbReference type="Pfam" id="PF11208">
    <property type="entry name" value="DUF2992"/>
    <property type="match status" value="1"/>
</dbReference>
<keyword evidence="3" id="KW-1185">Reference proteome</keyword>
<dbReference type="EMBL" id="FNID01000023">
    <property type="protein sequence ID" value="SDN56752.1"/>
    <property type="molecule type" value="Genomic_DNA"/>
</dbReference>
<proteinExistence type="predicted"/>
<dbReference type="PIRSF" id="PIRSF021328">
    <property type="entry name" value="UCP021328"/>
    <property type="match status" value="1"/>
</dbReference>
<feature type="region of interest" description="Disordered" evidence="1">
    <location>
        <begin position="84"/>
        <end position="139"/>
    </location>
</feature>